<evidence type="ECO:0000256" key="2">
    <source>
        <dbReference type="ARBA" id="ARBA00022475"/>
    </source>
</evidence>
<dbReference type="PANTHER" id="PTHR42643">
    <property type="entry name" value="IONOTROPIC RECEPTOR 20A-RELATED"/>
    <property type="match status" value="1"/>
</dbReference>
<evidence type="ECO:0000256" key="5">
    <source>
        <dbReference type="ARBA" id="ARBA00023136"/>
    </source>
</evidence>
<sequence>MDIQTLKSDIFIDIATSEAIKNQIPFIITDEISGVNITEEPDRGTLFSLSYFENCEALTNITKVIDKRIKYFIIVQEICENIKSDLLSELQFYDVMFFTSDQDNGKLISIKVTSEMDEESCRSMGHIKMEVTIINHNESDENKERQSYVSTAALNLKKCKFNVGLASLYPYSMIKNKKYLKTFDPLQIDDINGSDVEIIKIIANYLNATLNLHYVHRNEENPYFDSDYLKFVINGSLDACVGGLYKIYGDIVSYSGIYSTQAIVWVYSVERNTRSWQTLFGKMHGLYIFLIIYIIYSIIWKIVCKFDGEAVSMKDTLLYSWGALLGTTSLQDARTVKQRILNILYLIMSLFLSTYVSCQIYSYLTIVEPPPHYRTIDELENSDRIPYLVPVSKYFVKDKKYETIANASRDCINFEDCEIKLINNKASTVLIDGHLPFLQSRTAVNDEARVLRVANEILTIYHEMIIRKYSPFVESYNKVTQRLFESGICRRLYDEAIGITVVDKAKIANKNILSNSYSCTVGCQITLLQLAGIFYILIIGCFISICIFIIELLSYRQKQF</sequence>
<dbReference type="PANTHER" id="PTHR42643:SF24">
    <property type="entry name" value="IONOTROPIC RECEPTOR 60A"/>
    <property type="match status" value="1"/>
</dbReference>
<gene>
    <name evidence="9" type="primary">jg23243</name>
    <name evidence="9" type="ORF">PAEG_LOCUS4135</name>
</gene>
<dbReference type="AlphaFoldDB" id="A0A8S4QPS5"/>
<comment type="subcellular location">
    <subcellularLocation>
        <location evidence="1">Cell membrane</location>
        <topology evidence="1">Multi-pass membrane protein</topology>
    </subcellularLocation>
</comment>
<dbReference type="InterPro" id="IPR052192">
    <property type="entry name" value="Insect_Ionotropic_Sensory_Rcpt"/>
</dbReference>
<reference evidence="9" key="1">
    <citation type="submission" date="2022-03" db="EMBL/GenBank/DDBJ databases">
        <authorList>
            <person name="Lindestad O."/>
        </authorList>
    </citation>
    <scope>NUCLEOTIDE SEQUENCE</scope>
</reference>
<evidence type="ECO:0000256" key="4">
    <source>
        <dbReference type="ARBA" id="ARBA00022989"/>
    </source>
</evidence>
<keyword evidence="4 8" id="KW-1133">Transmembrane helix</keyword>
<feature type="transmembrane region" description="Helical" evidence="8">
    <location>
        <begin position="343"/>
        <end position="364"/>
    </location>
</feature>
<dbReference type="GO" id="GO:0005886">
    <property type="term" value="C:plasma membrane"/>
    <property type="evidence" value="ECO:0007669"/>
    <property type="project" value="UniProtKB-SubCell"/>
</dbReference>
<comment type="caution">
    <text evidence="9">The sequence shown here is derived from an EMBL/GenBank/DDBJ whole genome shotgun (WGS) entry which is preliminary data.</text>
</comment>
<evidence type="ECO:0000256" key="7">
    <source>
        <dbReference type="ARBA" id="ARBA00023180"/>
    </source>
</evidence>
<name>A0A8S4QPS5_9NEOP</name>
<feature type="transmembrane region" description="Helical" evidence="8">
    <location>
        <begin position="284"/>
        <end position="304"/>
    </location>
</feature>
<evidence type="ECO:0000256" key="1">
    <source>
        <dbReference type="ARBA" id="ARBA00004651"/>
    </source>
</evidence>
<evidence type="ECO:0000313" key="9">
    <source>
        <dbReference type="EMBL" id="CAH2216066.1"/>
    </source>
</evidence>
<organism evidence="9 10">
    <name type="scientific">Pararge aegeria aegeria</name>
    <dbReference type="NCBI Taxonomy" id="348720"/>
    <lineage>
        <taxon>Eukaryota</taxon>
        <taxon>Metazoa</taxon>
        <taxon>Ecdysozoa</taxon>
        <taxon>Arthropoda</taxon>
        <taxon>Hexapoda</taxon>
        <taxon>Insecta</taxon>
        <taxon>Pterygota</taxon>
        <taxon>Neoptera</taxon>
        <taxon>Endopterygota</taxon>
        <taxon>Lepidoptera</taxon>
        <taxon>Glossata</taxon>
        <taxon>Ditrysia</taxon>
        <taxon>Papilionoidea</taxon>
        <taxon>Nymphalidae</taxon>
        <taxon>Satyrinae</taxon>
        <taxon>Satyrini</taxon>
        <taxon>Parargina</taxon>
        <taxon>Pararge</taxon>
    </lineage>
</organism>
<accession>A0A8S4QPS5</accession>
<keyword evidence="6" id="KW-0675">Receptor</keyword>
<evidence type="ECO:0000256" key="6">
    <source>
        <dbReference type="ARBA" id="ARBA00023170"/>
    </source>
</evidence>
<keyword evidence="10" id="KW-1185">Reference proteome</keyword>
<dbReference type="SUPFAM" id="SSF53850">
    <property type="entry name" value="Periplasmic binding protein-like II"/>
    <property type="match status" value="1"/>
</dbReference>
<proteinExistence type="predicted"/>
<keyword evidence="5 8" id="KW-0472">Membrane</keyword>
<keyword evidence="7" id="KW-0325">Glycoprotein</keyword>
<keyword evidence="2" id="KW-1003">Cell membrane</keyword>
<dbReference type="OrthoDB" id="7486450at2759"/>
<feature type="transmembrane region" description="Helical" evidence="8">
    <location>
        <begin position="533"/>
        <end position="555"/>
    </location>
</feature>
<evidence type="ECO:0000313" key="10">
    <source>
        <dbReference type="Proteomes" id="UP000838756"/>
    </source>
</evidence>
<keyword evidence="3 8" id="KW-0812">Transmembrane</keyword>
<dbReference type="EMBL" id="CAKXAJ010013864">
    <property type="protein sequence ID" value="CAH2216066.1"/>
    <property type="molecule type" value="Genomic_DNA"/>
</dbReference>
<evidence type="ECO:0000256" key="3">
    <source>
        <dbReference type="ARBA" id="ARBA00022692"/>
    </source>
</evidence>
<evidence type="ECO:0000256" key="8">
    <source>
        <dbReference type="SAM" id="Phobius"/>
    </source>
</evidence>
<protein>
    <submittedName>
        <fullName evidence="9">Jg23243 protein</fullName>
    </submittedName>
</protein>
<dbReference type="Proteomes" id="UP000838756">
    <property type="component" value="Unassembled WGS sequence"/>
</dbReference>